<evidence type="ECO:0000313" key="2">
    <source>
        <dbReference type="Proteomes" id="UP001205486"/>
    </source>
</evidence>
<proteinExistence type="predicted"/>
<organism evidence="1 2">
    <name type="scientific">Nitrobacter winogradskyi</name>
    <name type="common">Nitrobacter agilis</name>
    <dbReference type="NCBI Taxonomy" id="913"/>
    <lineage>
        <taxon>Bacteria</taxon>
        <taxon>Pseudomonadati</taxon>
        <taxon>Pseudomonadota</taxon>
        <taxon>Alphaproteobacteria</taxon>
        <taxon>Hyphomicrobiales</taxon>
        <taxon>Nitrobacteraceae</taxon>
        <taxon>Nitrobacter</taxon>
    </lineage>
</organism>
<name>A0ACC6ADL2_NITWI</name>
<keyword evidence="2" id="KW-1185">Reference proteome</keyword>
<accession>A0ACC6ADL2</accession>
<evidence type="ECO:0000313" key="1">
    <source>
        <dbReference type="EMBL" id="MCP1997912.1"/>
    </source>
</evidence>
<protein>
    <submittedName>
        <fullName evidence="1">Protein TonB</fullName>
    </submittedName>
</protein>
<dbReference type="EMBL" id="JALJZS010000001">
    <property type="protein sequence ID" value="MCP1997912.1"/>
    <property type="molecule type" value="Genomic_DNA"/>
</dbReference>
<comment type="caution">
    <text evidence="1">The sequence shown here is derived from an EMBL/GenBank/DDBJ whole genome shotgun (WGS) entry which is preliminary data.</text>
</comment>
<dbReference type="Proteomes" id="UP001205486">
    <property type="component" value="Unassembled WGS sequence"/>
</dbReference>
<gene>
    <name evidence="1" type="ORF">J2S34_000334</name>
</gene>
<sequence>MMKIDWRDPDGRVGDDVSRAAALRWTAAGLAVVALHAGGIWMALHWPAAAEAPGDPPAAIMMELAPMAVAPEAPQQDVAPGPEMVEAEEQVDPEKPIEEKPDPEPTPPEVKEAEVKLPETPKVEKAEVVLPSKVEPPKPKPKKKKQKKAPRTTAPQSSQAQRADRAAAPAEGMASSMSPATWRAALMAHLNRHKRFPSGAGMGVASVAFTIDRSGRVLSARLVRSAGDSALDAEAVSLPRRASPVPAPPSNVGGGSITLSVPIRFNR</sequence>
<reference evidence="1" key="1">
    <citation type="submission" date="2022-03" db="EMBL/GenBank/DDBJ databases">
        <title>Interactions between chemoautotrophic and heterotrophic bacteria.</title>
        <authorList>
            <person name="Santoro A."/>
        </authorList>
    </citation>
    <scope>NUCLEOTIDE SEQUENCE</scope>
    <source>
        <strain evidence="1">Nb-106</strain>
    </source>
</reference>